<dbReference type="InterPro" id="IPR001209">
    <property type="entry name" value="Ribosomal_uS14"/>
</dbReference>
<comment type="function">
    <text evidence="9">Binds 16S rRNA, required for the assembly of 30S particles and may also be responsible for determining the conformation of the 16S rRNA at the A site.</text>
</comment>
<dbReference type="GO" id="GO:0006412">
    <property type="term" value="P:translation"/>
    <property type="evidence" value="ECO:0007669"/>
    <property type="project" value="UniProtKB-UniRule"/>
</dbReference>
<keyword evidence="6 9" id="KW-0687">Ribonucleoprotein</keyword>
<dbReference type="AlphaFoldDB" id="A0A7V4E2W0"/>
<evidence type="ECO:0000256" key="1">
    <source>
        <dbReference type="ARBA" id="ARBA00022723"/>
    </source>
</evidence>
<proteinExistence type="inferred from homology"/>
<evidence type="ECO:0000313" key="10">
    <source>
        <dbReference type="EMBL" id="HGK53774.1"/>
    </source>
</evidence>
<accession>A0A7V4E2W0</accession>
<dbReference type="SUPFAM" id="SSF57716">
    <property type="entry name" value="Glucocorticoid receptor-like (DNA-binding domain)"/>
    <property type="match status" value="1"/>
</dbReference>
<dbReference type="GO" id="GO:0003735">
    <property type="term" value="F:structural constituent of ribosome"/>
    <property type="evidence" value="ECO:0007669"/>
    <property type="project" value="InterPro"/>
</dbReference>
<dbReference type="EMBL" id="DTDP01000086">
    <property type="protein sequence ID" value="HGK53774.1"/>
    <property type="molecule type" value="Genomic_DNA"/>
</dbReference>
<feature type="binding site" evidence="9">
    <location>
        <position position="25"/>
    </location>
    <ligand>
        <name>Zn(2+)</name>
        <dbReference type="ChEBI" id="CHEBI:29105"/>
    </ligand>
</feature>
<dbReference type="HAMAP" id="MF_01364_B">
    <property type="entry name" value="Ribosomal_uS14_2_B"/>
    <property type="match status" value="1"/>
</dbReference>
<dbReference type="PANTHER" id="PTHR19836:SF19">
    <property type="entry name" value="SMALL RIBOSOMAL SUBUNIT PROTEIN US14M"/>
    <property type="match status" value="1"/>
</dbReference>
<dbReference type="Pfam" id="PF00253">
    <property type="entry name" value="Ribosomal_S14"/>
    <property type="match status" value="1"/>
</dbReference>
<dbReference type="GO" id="GO:0008270">
    <property type="term" value="F:zinc ion binding"/>
    <property type="evidence" value="ECO:0007669"/>
    <property type="project" value="UniProtKB-UniRule"/>
</dbReference>
<evidence type="ECO:0000256" key="5">
    <source>
        <dbReference type="ARBA" id="ARBA00022980"/>
    </source>
</evidence>
<reference evidence="10" key="1">
    <citation type="journal article" date="2020" name="mSystems">
        <title>Genome- and Community-Level Interaction Insights into Carbon Utilization and Element Cycling Functions of Hydrothermarchaeota in Hydrothermal Sediment.</title>
        <authorList>
            <person name="Zhou Z."/>
            <person name="Liu Y."/>
            <person name="Xu W."/>
            <person name="Pan J."/>
            <person name="Luo Z.H."/>
            <person name="Li M."/>
        </authorList>
    </citation>
    <scope>NUCLEOTIDE SEQUENCE [LARGE SCALE GENOMIC DNA]</scope>
    <source>
        <strain evidence="10">SpSt-695</strain>
    </source>
</reference>
<dbReference type="NCBIfam" id="NF005974">
    <property type="entry name" value="PRK08061.1"/>
    <property type="match status" value="1"/>
</dbReference>
<name>A0A7V4E2W0_UNCW3</name>
<feature type="binding site" evidence="9">
    <location>
        <position position="41"/>
    </location>
    <ligand>
        <name>Zn(2+)</name>
        <dbReference type="ChEBI" id="CHEBI:29105"/>
    </ligand>
</feature>
<evidence type="ECO:0000256" key="3">
    <source>
        <dbReference type="ARBA" id="ARBA00022833"/>
    </source>
</evidence>
<organism evidence="10">
    <name type="scientific">candidate division WOR-3 bacterium</name>
    <dbReference type="NCBI Taxonomy" id="2052148"/>
    <lineage>
        <taxon>Bacteria</taxon>
        <taxon>Bacteria division WOR-3</taxon>
    </lineage>
</organism>
<feature type="binding site" evidence="9">
    <location>
        <position position="44"/>
    </location>
    <ligand>
        <name>Zn(2+)</name>
        <dbReference type="ChEBI" id="CHEBI:29105"/>
    </ligand>
</feature>
<comment type="cofactor">
    <cofactor evidence="9">
        <name>Zn(2+)</name>
        <dbReference type="ChEBI" id="CHEBI:29105"/>
    </cofactor>
    <text evidence="9">Binds 1 zinc ion per subunit.</text>
</comment>
<feature type="binding site" evidence="9">
    <location>
        <position position="28"/>
    </location>
    <ligand>
        <name>Zn(2+)</name>
        <dbReference type="ChEBI" id="CHEBI:29105"/>
    </ligand>
</feature>
<evidence type="ECO:0000256" key="2">
    <source>
        <dbReference type="ARBA" id="ARBA00022730"/>
    </source>
</evidence>
<dbReference type="InterPro" id="IPR018271">
    <property type="entry name" value="Ribosomal_uS14_CS"/>
</dbReference>
<evidence type="ECO:0000256" key="8">
    <source>
        <dbReference type="ARBA" id="ARBA00060857"/>
    </source>
</evidence>
<dbReference type="InterPro" id="IPR023053">
    <property type="entry name" value="Ribosomal_uS14_bact"/>
</dbReference>
<evidence type="ECO:0000256" key="4">
    <source>
        <dbReference type="ARBA" id="ARBA00022884"/>
    </source>
</evidence>
<comment type="subunit">
    <text evidence="9">Part of the 30S ribosomal subunit. Contacts proteins S3 and S10.</text>
</comment>
<dbReference type="PANTHER" id="PTHR19836">
    <property type="entry name" value="30S RIBOSOMAL PROTEIN S14"/>
    <property type="match status" value="1"/>
</dbReference>
<gene>
    <name evidence="9" type="primary">rpsZ</name>
    <name evidence="9" type="synonym">rpsN</name>
    <name evidence="10" type="ORF">ENU72_01960</name>
</gene>
<dbReference type="Gene3D" id="4.10.830.10">
    <property type="entry name" value="30s Ribosomal Protein S14, Chain N"/>
    <property type="match status" value="1"/>
</dbReference>
<dbReference type="GO" id="GO:0015935">
    <property type="term" value="C:small ribosomal subunit"/>
    <property type="evidence" value="ECO:0007669"/>
    <property type="project" value="TreeGrafter"/>
</dbReference>
<dbReference type="PROSITE" id="PS00527">
    <property type="entry name" value="RIBOSOMAL_S14"/>
    <property type="match status" value="1"/>
</dbReference>
<dbReference type="FunFam" id="4.10.830.10:FF:000001">
    <property type="entry name" value="30S ribosomal protein S14 type Z"/>
    <property type="match status" value="1"/>
</dbReference>
<keyword evidence="1 9" id="KW-0479">Metal-binding</keyword>
<keyword evidence="5 9" id="KW-0689">Ribosomal protein</keyword>
<dbReference type="GO" id="GO:0019843">
    <property type="term" value="F:rRNA binding"/>
    <property type="evidence" value="ECO:0007669"/>
    <property type="project" value="UniProtKB-UniRule"/>
</dbReference>
<sequence length="62" mass="7372">MARKAKFIRAFTVEPKFKVRKRNRCKRCGRPRGYLRKFGICRICFRELAVRGEIPGVKKASW</sequence>
<dbReference type="GO" id="GO:0005737">
    <property type="term" value="C:cytoplasm"/>
    <property type="evidence" value="ECO:0007669"/>
    <property type="project" value="UniProtKB-ARBA"/>
</dbReference>
<comment type="caution">
    <text evidence="10">The sequence shown here is derived from an EMBL/GenBank/DDBJ whole genome shotgun (WGS) entry which is preliminary data.</text>
</comment>
<comment type="similarity">
    <text evidence="8 9">Belongs to the universal ribosomal protein uS14 family. Zinc-binding uS14 subfamily.</text>
</comment>
<dbReference type="InterPro" id="IPR043140">
    <property type="entry name" value="Ribosomal_uS14_sf"/>
</dbReference>
<evidence type="ECO:0000256" key="7">
    <source>
        <dbReference type="ARBA" id="ARBA00035167"/>
    </source>
</evidence>
<keyword evidence="4 9" id="KW-0694">RNA-binding</keyword>
<evidence type="ECO:0000256" key="6">
    <source>
        <dbReference type="ARBA" id="ARBA00023274"/>
    </source>
</evidence>
<evidence type="ECO:0000256" key="9">
    <source>
        <dbReference type="HAMAP-Rule" id="MF_01364"/>
    </source>
</evidence>
<keyword evidence="3 9" id="KW-0862">Zinc</keyword>
<keyword evidence="2 9" id="KW-0699">rRNA-binding</keyword>
<protein>
    <recommendedName>
        <fullName evidence="7 9">Small ribosomal subunit protein uS14</fullName>
    </recommendedName>
</protein>